<protein>
    <recommendedName>
        <fullName evidence="7">Fucosyltransferase</fullName>
        <ecNumber evidence="7">2.4.1.-</ecNumber>
    </recommendedName>
</protein>
<gene>
    <name evidence="9" type="ORF">F2Q68_00013353</name>
</gene>
<dbReference type="GO" id="GO:0032580">
    <property type="term" value="C:Golgi cisterna membrane"/>
    <property type="evidence" value="ECO:0007669"/>
    <property type="project" value="UniProtKB-SubCell"/>
</dbReference>
<feature type="signal peptide" evidence="8">
    <location>
        <begin position="1"/>
        <end position="22"/>
    </location>
</feature>
<dbReference type="GO" id="GO:0009969">
    <property type="term" value="P:xyloglucan biosynthetic process"/>
    <property type="evidence" value="ECO:0007669"/>
    <property type="project" value="TreeGrafter"/>
</dbReference>
<evidence type="ECO:0000256" key="3">
    <source>
        <dbReference type="ARBA" id="ARBA00022679"/>
    </source>
</evidence>
<keyword evidence="3 7" id="KW-0808">Transferase</keyword>
<dbReference type="AlphaFoldDB" id="A0A8S9HJ63"/>
<dbReference type="GO" id="GO:0071555">
    <property type="term" value="P:cell wall organization"/>
    <property type="evidence" value="ECO:0007669"/>
    <property type="project" value="UniProtKB-UniRule"/>
</dbReference>
<feature type="chain" id="PRO_5035868345" description="Fucosyltransferase" evidence="8">
    <location>
        <begin position="23"/>
        <end position="513"/>
    </location>
</feature>
<evidence type="ECO:0000256" key="2">
    <source>
        <dbReference type="ARBA" id="ARBA00022676"/>
    </source>
</evidence>
<dbReference type="GO" id="GO:0008107">
    <property type="term" value="F:galactoside 2-alpha-L-fucosyltransferase activity"/>
    <property type="evidence" value="ECO:0007669"/>
    <property type="project" value="InterPro"/>
</dbReference>
<sequence length="513" mass="58949">MKSTRTCITCFVVCSMLLLAFSNIFSRHPWDLDPPNVTTTTGELLAKAFDQKSCLSRYQSSLYRKPSPYKPSLDLISKLRSYEKLHKRCAPGTESYKRATENLHKLSDGSGEQCQYIVWVPLSGLGNRILSLVSVFLYALLTGRVILVDQRNDINDLFCEPFPDASWLLPLGFPLTNQIDRFNWRSPRSFGNMLKHHRLISNSSIKSFQTSYLYLHLVHNYGEYDQMFFCQGDQSLIREVPWLIVKSDNYFVPSLWLLPRFQSELTKLFPKKDTVFHHLEQTRGSGFRYGFSIAQGFSSSYSTRLYHVHKERNCYPKHKKKKKKNHRKSIFSQTLFLAGRAFYKKSDISKKTTPKLRAVLVTSLNPEYSNNLKRVYWERVSSTGDVIIGVYQASQEMHQQRNKKLHNQKALAEIYLLSLTDNIVTSAWSTFGYVAQGLGGMKPWILYKPENYTVPDPSCGRATSMEPCFHSPPLYGCEANTGGTDALKIASPFVRRCEDRVSGIKLFDHPQEL</sequence>
<comment type="function">
    <text evidence="7">May be involved in cell wall biosynthesis.</text>
</comment>
<dbReference type="Gene3D" id="3.40.50.11350">
    <property type="match status" value="1"/>
</dbReference>
<keyword evidence="5" id="KW-0325">Glycoprotein</keyword>
<name>A0A8S9HJ63_BRACR</name>
<comment type="subcellular location">
    <subcellularLocation>
        <location evidence="7">Golgi apparatus</location>
        <location evidence="7">Golgi stack membrane</location>
        <topology evidence="7">Single-pass type II membrane protein</topology>
    </subcellularLocation>
</comment>
<evidence type="ECO:0000256" key="5">
    <source>
        <dbReference type="ARBA" id="ARBA00023180"/>
    </source>
</evidence>
<dbReference type="Proteomes" id="UP000712281">
    <property type="component" value="Unassembled WGS sequence"/>
</dbReference>
<comment type="caution">
    <text evidence="9">The sequence shown here is derived from an EMBL/GenBank/DDBJ whole genome shotgun (WGS) entry which is preliminary data.</text>
</comment>
<dbReference type="InterPro" id="IPR004938">
    <property type="entry name" value="XG_FTase"/>
</dbReference>
<evidence type="ECO:0000256" key="7">
    <source>
        <dbReference type="RuleBase" id="RU367004"/>
    </source>
</evidence>
<evidence type="ECO:0000313" key="10">
    <source>
        <dbReference type="Proteomes" id="UP000712281"/>
    </source>
</evidence>
<comment type="similarity">
    <text evidence="1 7">Belongs to the glycosyltransferase 37 family.</text>
</comment>
<dbReference type="GO" id="GO:0042546">
    <property type="term" value="P:cell wall biogenesis"/>
    <property type="evidence" value="ECO:0007669"/>
    <property type="project" value="InterPro"/>
</dbReference>
<keyword evidence="6 7" id="KW-0961">Cell wall biogenesis/degradation</keyword>
<proteinExistence type="inferred from homology"/>
<reference evidence="9" key="1">
    <citation type="submission" date="2019-12" db="EMBL/GenBank/DDBJ databases">
        <title>Genome sequencing and annotation of Brassica cretica.</title>
        <authorList>
            <person name="Studholme D.J."/>
            <person name="Sarris P.F."/>
        </authorList>
    </citation>
    <scope>NUCLEOTIDE SEQUENCE</scope>
    <source>
        <strain evidence="9">PFS-001/15</strain>
        <tissue evidence="9">Leaf</tissue>
    </source>
</reference>
<keyword evidence="4 7" id="KW-0333">Golgi apparatus</keyword>
<dbReference type="EMBL" id="QGKW02001940">
    <property type="protein sequence ID" value="KAF2558003.1"/>
    <property type="molecule type" value="Genomic_DNA"/>
</dbReference>
<evidence type="ECO:0000256" key="8">
    <source>
        <dbReference type="SAM" id="SignalP"/>
    </source>
</evidence>
<organism evidence="9 10">
    <name type="scientific">Brassica cretica</name>
    <name type="common">Mustard</name>
    <dbReference type="NCBI Taxonomy" id="69181"/>
    <lineage>
        <taxon>Eukaryota</taxon>
        <taxon>Viridiplantae</taxon>
        <taxon>Streptophyta</taxon>
        <taxon>Embryophyta</taxon>
        <taxon>Tracheophyta</taxon>
        <taxon>Spermatophyta</taxon>
        <taxon>Magnoliopsida</taxon>
        <taxon>eudicotyledons</taxon>
        <taxon>Gunneridae</taxon>
        <taxon>Pentapetalae</taxon>
        <taxon>rosids</taxon>
        <taxon>malvids</taxon>
        <taxon>Brassicales</taxon>
        <taxon>Brassicaceae</taxon>
        <taxon>Brassiceae</taxon>
        <taxon>Brassica</taxon>
    </lineage>
</organism>
<accession>A0A8S9HJ63</accession>
<dbReference type="EC" id="2.4.1.-" evidence="7"/>
<dbReference type="Gene3D" id="3.40.50.11340">
    <property type="match status" value="1"/>
</dbReference>
<evidence type="ECO:0000256" key="6">
    <source>
        <dbReference type="ARBA" id="ARBA00023316"/>
    </source>
</evidence>
<evidence type="ECO:0000256" key="1">
    <source>
        <dbReference type="ARBA" id="ARBA00010481"/>
    </source>
</evidence>
<keyword evidence="2 7" id="KW-0328">Glycosyltransferase</keyword>
<dbReference type="FunFam" id="3.40.50.11340:FF:000005">
    <property type="entry name" value="Galactoside 2-alpha-L-fucosyltransferase"/>
    <property type="match status" value="1"/>
</dbReference>
<evidence type="ECO:0000313" key="9">
    <source>
        <dbReference type="EMBL" id="KAF2558003.1"/>
    </source>
</evidence>
<keyword evidence="8" id="KW-0732">Signal</keyword>
<evidence type="ECO:0000256" key="4">
    <source>
        <dbReference type="ARBA" id="ARBA00023034"/>
    </source>
</evidence>
<dbReference type="Pfam" id="PF03254">
    <property type="entry name" value="XG_FTase"/>
    <property type="match status" value="2"/>
</dbReference>
<dbReference type="PANTHER" id="PTHR31889:SF78">
    <property type="entry name" value="FUCOSYLTRANSFERASE"/>
    <property type="match status" value="1"/>
</dbReference>
<dbReference type="PANTHER" id="PTHR31889">
    <property type="entry name" value="FUCOSYLTRANSFERASE 2-RELATED"/>
    <property type="match status" value="1"/>
</dbReference>